<comment type="caution">
    <text evidence="1">The sequence shown here is derived from an EMBL/GenBank/DDBJ whole genome shotgun (WGS) entry which is preliminary data.</text>
</comment>
<evidence type="ECO:0000313" key="1">
    <source>
        <dbReference type="EMBL" id="KAH7313795.1"/>
    </source>
</evidence>
<reference evidence="1" key="1">
    <citation type="journal article" date="2021" name="Nat. Commun.">
        <title>Genetic determinants of endophytism in the Arabidopsis root mycobiome.</title>
        <authorList>
            <person name="Mesny F."/>
            <person name="Miyauchi S."/>
            <person name="Thiergart T."/>
            <person name="Pickel B."/>
            <person name="Atanasova L."/>
            <person name="Karlsson M."/>
            <person name="Huettel B."/>
            <person name="Barry K.W."/>
            <person name="Haridas S."/>
            <person name="Chen C."/>
            <person name="Bauer D."/>
            <person name="Andreopoulos W."/>
            <person name="Pangilinan J."/>
            <person name="LaButti K."/>
            <person name="Riley R."/>
            <person name="Lipzen A."/>
            <person name="Clum A."/>
            <person name="Drula E."/>
            <person name="Henrissat B."/>
            <person name="Kohler A."/>
            <person name="Grigoriev I.V."/>
            <person name="Martin F.M."/>
            <person name="Hacquard S."/>
        </authorList>
    </citation>
    <scope>NUCLEOTIDE SEQUENCE</scope>
    <source>
        <strain evidence="1">MPI-CAGE-CH-0235</strain>
    </source>
</reference>
<gene>
    <name evidence="1" type="ORF">B0I35DRAFT_435871</name>
</gene>
<dbReference type="EMBL" id="JAGPNK010000009">
    <property type="protein sequence ID" value="KAH7313795.1"/>
    <property type="molecule type" value="Genomic_DNA"/>
</dbReference>
<keyword evidence="2" id="KW-1185">Reference proteome</keyword>
<protein>
    <submittedName>
        <fullName evidence="1">Uncharacterized protein</fullName>
    </submittedName>
</protein>
<dbReference type="AlphaFoldDB" id="A0A8K0SSJ8"/>
<evidence type="ECO:0000313" key="2">
    <source>
        <dbReference type="Proteomes" id="UP000813444"/>
    </source>
</evidence>
<name>A0A8K0SSJ8_9HYPO</name>
<sequence>MSLPLPRHIRHLHMASTIAQVPSHLILVENGILIRTASTPPKYTRFVTCAYDIIHPRSCADSIAEMAPSDDGNWVSGV</sequence>
<dbReference type="Proteomes" id="UP000813444">
    <property type="component" value="Unassembled WGS sequence"/>
</dbReference>
<proteinExistence type="predicted"/>
<accession>A0A8K0SSJ8</accession>
<organism evidence="1 2">
    <name type="scientific">Stachybotrys elegans</name>
    <dbReference type="NCBI Taxonomy" id="80388"/>
    <lineage>
        <taxon>Eukaryota</taxon>
        <taxon>Fungi</taxon>
        <taxon>Dikarya</taxon>
        <taxon>Ascomycota</taxon>
        <taxon>Pezizomycotina</taxon>
        <taxon>Sordariomycetes</taxon>
        <taxon>Hypocreomycetidae</taxon>
        <taxon>Hypocreales</taxon>
        <taxon>Stachybotryaceae</taxon>
        <taxon>Stachybotrys</taxon>
    </lineage>
</organism>